<dbReference type="InterPro" id="IPR007820">
    <property type="entry name" value="AbrB_fam"/>
</dbReference>
<feature type="transmembrane region" description="Helical" evidence="1">
    <location>
        <begin position="32"/>
        <end position="49"/>
    </location>
</feature>
<feature type="transmembrane region" description="Helical" evidence="1">
    <location>
        <begin position="92"/>
        <end position="113"/>
    </location>
</feature>
<proteinExistence type="predicted"/>
<dbReference type="EMBL" id="JBHSUA010000020">
    <property type="protein sequence ID" value="MFC6397523.1"/>
    <property type="molecule type" value="Genomic_DNA"/>
</dbReference>
<reference evidence="3" key="1">
    <citation type="journal article" date="2019" name="Int. J. Syst. Evol. Microbiol.">
        <title>The Global Catalogue of Microorganisms (GCM) 10K type strain sequencing project: providing services to taxonomists for standard genome sequencing and annotation.</title>
        <authorList>
            <consortium name="The Broad Institute Genomics Platform"/>
            <consortium name="The Broad Institute Genome Sequencing Center for Infectious Disease"/>
            <person name="Wu L."/>
            <person name="Ma J."/>
        </authorList>
    </citation>
    <scope>NUCLEOTIDE SEQUENCE [LARGE SCALE GENOMIC DNA]</scope>
    <source>
        <strain evidence="3">CGMCC 1.15277</strain>
    </source>
</reference>
<dbReference type="PANTHER" id="PTHR38457:SF1">
    <property type="entry name" value="REGULATOR ABRB-RELATED"/>
    <property type="match status" value="1"/>
</dbReference>
<gene>
    <name evidence="2" type="ORF">ACFP57_11095</name>
</gene>
<feature type="transmembrane region" description="Helical" evidence="1">
    <location>
        <begin position="310"/>
        <end position="339"/>
    </location>
</feature>
<evidence type="ECO:0000313" key="2">
    <source>
        <dbReference type="EMBL" id="MFC6397523.1"/>
    </source>
</evidence>
<dbReference type="NCBIfam" id="TIGR03082">
    <property type="entry name" value="Gneg_AbrB_dup"/>
    <property type="match status" value="2"/>
</dbReference>
<evidence type="ECO:0000256" key="1">
    <source>
        <dbReference type="SAM" id="Phobius"/>
    </source>
</evidence>
<feature type="transmembrane region" description="Helical" evidence="1">
    <location>
        <begin position="239"/>
        <end position="256"/>
    </location>
</feature>
<dbReference type="InterPro" id="IPR017516">
    <property type="entry name" value="AbrB_dup"/>
</dbReference>
<dbReference type="Proteomes" id="UP001596266">
    <property type="component" value="Unassembled WGS sequence"/>
</dbReference>
<dbReference type="PIRSF" id="PIRSF038991">
    <property type="entry name" value="Protein_AbrB"/>
    <property type="match status" value="1"/>
</dbReference>
<feature type="transmembrane region" description="Helical" evidence="1">
    <location>
        <begin position="152"/>
        <end position="171"/>
    </location>
</feature>
<keyword evidence="1" id="KW-1133">Transmembrane helix</keyword>
<keyword evidence="1" id="KW-0812">Transmembrane</keyword>
<dbReference type="PANTHER" id="PTHR38457">
    <property type="entry name" value="REGULATOR ABRB-RELATED"/>
    <property type="match status" value="1"/>
</dbReference>
<accession>A0ABW1X1Z5</accession>
<sequence length="360" mass="36670">MHPTSRSTIVAWAAVLVGTALATVVFDQLALPSPPLFGALFVGMAWAILGRGAPIQLPRLGSTVGQALVGVSMGVLLNPATLRELGDNAGSIAAVNIGTLMLSLMVGRLFASWGRVSPATGAFSMIAGGASGITAIARELGADDRVTSVVQYLRVVLILVGMPLVTAWVFHPASTSVAPTVDGSNPLWLDLLFVAGSAVVGVLAARVVRFPSGSLLGPLFIAAALSISGWVGAPSAPEAVVAVGYALVGLQVGLRFTRSSLRQVGRLLPLAIALIVAIVLGCAGFAVVLARVADVPLLDAYLATTPGGLYAVLATAASSGADVTFVLAVQVVRLLLVLASAPLIASWFRSHEGSWADDVD</sequence>
<protein>
    <submittedName>
        <fullName evidence="2">AbrB family transcriptional regulator</fullName>
    </submittedName>
</protein>
<dbReference type="RefSeq" id="WP_343885823.1">
    <property type="nucleotide sequence ID" value="NZ_BAAAKI010000010.1"/>
</dbReference>
<name>A0ABW1X1Z5_9ACTN</name>
<organism evidence="2 3">
    <name type="scientific">Luteococcus sanguinis</name>
    <dbReference type="NCBI Taxonomy" id="174038"/>
    <lineage>
        <taxon>Bacteria</taxon>
        <taxon>Bacillati</taxon>
        <taxon>Actinomycetota</taxon>
        <taxon>Actinomycetes</taxon>
        <taxon>Propionibacteriales</taxon>
        <taxon>Propionibacteriaceae</taxon>
        <taxon>Luteococcus</taxon>
    </lineage>
</organism>
<dbReference type="Pfam" id="PF05145">
    <property type="entry name" value="AbrB"/>
    <property type="match status" value="1"/>
</dbReference>
<keyword evidence="1" id="KW-0472">Membrane</keyword>
<comment type="caution">
    <text evidence="2">The sequence shown here is derived from an EMBL/GenBank/DDBJ whole genome shotgun (WGS) entry which is preliminary data.</text>
</comment>
<keyword evidence="3" id="KW-1185">Reference proteome</keyword>
<feature type="transmembrane region" description="Helical" evidence="1">
    <location>
        <begin position="191"/>
        <end position="208"/>
    </location>
</feature>
<feature type="transmembrane region" description="Helical" evidence="1">
    <location>
        <begin position="268"/>
        <end position="290"/>
    </location>
</feature>
<feature type="transmembrane region" description="Helical" evidence="1">
    <location>
        <begin position="215"/>
        <end position="233"/>
    </location>
</feature>
<evidence type="ECO:0000313" key="3">
    <source>
        <dbReference type="Proteomes" id="UP001596266"/>
    </source>
</evidence>